<keyword evidence="2" id="KW-1133">Transmembrane helix</keyword>
<feature type="transmembrane region" description="Helical" evidence="2">
    <location>
        <begin position="121"/>
        <end position="142"/>
    </location>
</feature>
<feature type="compositionally biased region" description="Polar residues" evidence="1">
    <location>
        <begin position="49"/>
        <end position="76"/>
    </location>
</feature>
<keyword evidence="2" id="KW-0472">Membrane</keyword>
<dbReference type="AlphaFoldDB" id="A0A1G2CLX2"/>
<protein>
    <submittedName>
        <fullName evidence="3">Uncharacterized protein</fullName>
    </submittedName>
</protein>
<organism evidence="3 4">
    <name type="scientific">Candidatus Liptonbacteria bacterium RIFOXYB1_FULL_36_10</name>
    <dbReference type="NCBI Taxonomy" id="1798654"/>
    <lineage>
        <taxon>Bacteria</taxon>
        <taxon>Candidatus Liptoniibacteriota</taxon>
    </lineage>
</organism>
<keyword evidence="2" id="KW-0812">Transmembrane</keyword>
<reference evidence="3 4" key="1">
    <citation type="journal article" date="2016" name="Nat. Commun.">
        <title>Thousands of microbial genomes shed light on interconnected biogeochemical processes in an aquifer system.</title>
        <authorList>
            <person name="Anantharaman K."/>
            <person name="Brown C.T."/>
            <person name="Hug L.A."/>
            <person name="Sharon I."/>
            <person name="Castelle C.J."/>
            <person name="Probst A.J."/>
            <person name="Thomas B.C."/>
            <person name="Singh A."/>
            <person name="Wilkins M.J."/>
            <person name="Karaoz U."/>
            <person name="Brodie E.L."/>
            <person name="Williams K.H."/>
            <person name="Hubbard S.S."/>
            <person name="Banfield J.F."/>
        </authorList>
    </citation>
    <scope>NUCLEOTIDE SEQUENCE [LARGE SCALE GENOMIC DNA]</scope>
</reference>
<evidence type="ECO:0000313" key="4">
    <source>
        <dbReference type="Proteomes" id="UP000178599"/>
    </source>
</evidence>
<name>A0A1G2CLX2_9BACT</name>
<comment type="caution">
    <text evidence="3">The sequence shown here is derived from an EMBL/GenBank/DDBJ whole genome shotgun (WGS) entry which is preliminary data.</text>
</comment>
<feature type="region of interest" description="Disordered" evidence="1">
    <location>
        <begin position="1"/>
        <end position="80"/>
    </location>
</feature>
<evidence type="ECO:0000256" key="2">
    <source>
        <dbReference type="SAM" id="Phobius"/>
    </source>
</evidence>
<dbReference type="EMBL" id="MHLE01000033">
    <property type="protein sequence ID" value="OGZ02404.1"/>
    <property type="molecule type" value="Genomic_DNA"/>
</dbReference>
<evidence type="ECO:0000313" key="3">
    <source>
        <dbReference type="EMBL" id="OGZ02404.1"/>
    </source>
</evidence>
<gene>
    <name evidence="3" type="ORF">A2390_01520</name>
</gene>
<evidence type="ECO:0000256" key="1">
    <source>
        <dbReference type="SAM" id="MobiDB-lite"/>
    </source>
</evidence>
<sequence>MDEIKNNQSVPGQVPEPPIKKSVDIRTMASDMQSVKQTGGGAPEPKQFNLGSFNSPKEPPTVSQAPQAPETNSAFTPPSPSFPVAPITPYQAPSSEPVFVPGQEAVNMSSETPSSGSKKNLILSVVGLIILGVLFYLGYFYVYPSFFGNIPEVAPPVVVVPEVIETPPPMPKSIHVPFVSFSLPNVGIIGSVQLSSDPLSFKASLSTLARSITASNTMGEFLIEDSEKNPADFSLFFSSLAPEMASGTLSSLFEQDFTALIYFDDKGRAWPGYIAKLKAGVDKTFAAAFIKNLENSASLPSNLLIENFGTPVAGGFKDGQIVNLPARYLSFSDKVAAIDYFFANDYFVIISSYSGAKNLIPLLSPQILE</sequence>
<proteinExistence type="predicted"/>
<accession>A0A1G2CLX2</accession>
<feature type="compositionally biased region" description="Polar residues" evidence="1">
    <location>
        <begin position="1"/>
        <end position="11"/>
    </location>
</feature>
<dbReference type="Proteomes" id="UP000178599">
    <property type="component" value="Unassembled WGS sequence"/>
</dbReference>